<dbReference type="EMBL" id="KN835754">
    <property type="protein sequence ID" value="KIK34437.1"/>
    <property type="molecule type" value="Genomic_DNA"/>
</dbReference>
<gene>
    <name evidence="1" type="ORF">CY34DRAFT_812927</name>
</gene>
<dbReference type="HOGENOM" id="CLU_1971947_0_0_1"/>
<sequence length="127" mass="13869">MAIFTTDAGELVRLLNLNDSCVALNGCLSSMLQKAKVEIYGVMDKIFGPSLPTEVERFDLLSLRSLKLAGSVVHSGKSLLHTLGCVAAFLETLEMMYFETWPSDHSPPTQLSTSQSHLALHLPQGSY</sequence>
<dbReference type="Proteomes" id="UP000054485">
    <property type="component" value="Unassembled WGS sequence"/>
</dbReference>
<dbReference type="AlphaFoldDB" id="A0A0D0AJL5"/>
<proteinExistence type="predicted"/>
<protein>
    <submittedName>
        <fullName evidence="1">Uncharacterized protein</fullName>
    </submittedName>
</protein>
<evidence type="ECO:0000313" key="2">
    <source>
        <dbReference type="Proteomes" id="UP000054485"/>
    </source>
</evidence>
<keyword evidence="2" id="KW-1185">Reference proteome</keyword>
<name>A0A0D0AJL5_9AGAM</name>
<evidence type="ECO:0000313" key="1">
    <source>
        <dbReference type="EMBL" id="KIK34437.1"/>
    </source>
</evidence>
<accession>A0A0D0AJL5</accession>
<reference evidence="2" key="2">
    <citation type="submission" date="2015-01" db="EMBL/GenBank/DDBJ databases">
        <title>Evolutionary Origins and Diversification of the Mycorrhizal Mutualists.</title>
        <authorList>
            <consortium name="DOE Joint Genome Institute"/>
            <consortium name="Mycorrhizal Genomics Consortium"/>
            <person name="Kohler A."/>
            <person name="Kuo A."/>
            <person name="Nagy L.G."/>
            <person name="Floudas D."/>
            <person name="Copeland A."/>
            <person name="Barry K.W."/>
            <person name="Cichocki N."/>
            <person name="Veneault-Fourrey C."/>
            <person name="LaButti K."/>
            <person name="Lindquist E.A."/>
            <person name="Lipzen A."/>
            <person name="Lundell T."/>
            <person name="Morin E."/>
            <person name="Murat C."/>
            <person name="Riley R."/>
            <person name="Ohm R."/>
            <person name="Sun H."/>
            <person name="Tunlid A."/>
            <person name="Henrissat B."/>
            <person name="Grigoriev I.V."/>
            <person name="Hibbett D.S."/>
            <person name="Martin F."/>
        </authorList>
    </citation>
    <scope>NUCLEOTIDE SEQUENCE [LARGE SCALE GENOMIC DNA]</scope>
    <source>
        <strain evidence="2">UH-Slu-Lm8-n1</strain>
    </source>
</reference>
<organism evidence="1 2">
    <name type="scientific">Suillus luteus UH-Slu-Lm8-n1</name>
    <dbReference type="NCBI Taxonomy" id="930992"/>
    <lineage>
        <taxon>Eukaryota</taxon>
        <taxon>Fungi</taxon>
        <taxon>Dikarya</taxon>
        <taxon>Basidiomycota</taxon>
        <taxon>Agaricomycotina</taxon>
        <taxon>Agaricomycetes</taxon>
        <taxon>Agaricomycetidae</taxon>
        <taxon>Boletales</taxon>
        <taxon>Suillineae</taxon>
        <taxon>Suillaceae</taxon>
        <taxon>Suillus</taxon>
    </lineage>
</organism>
<dbReference type="InParanoid" id="A0A0D0AJL5"/>
<reference evidence="1 2" key="1">
    <citation type="submission" date="2014-04" db="EMBL/GenBank/DDBJ databases">
        <authorList>
            <consortium name="DOE Joint Genome Institute"/>
            <person name="Kuo A."/>
            <person name="Ruytinx J."/>
            <person name="Rineau F."/>
            <person name="Colpaert J."/>
            <person name="Kohler A."/>
            <person name="Nagy L.G."/>
            <person name="Floudas D."/>
            <person name="Copeland A."/>
            <person name="Barry K.W."/>
            <person name="Cichocki N."/>
            <person name="Veneault-Fourrey C."/>
            <person name="LaButti K."/>
            <person name="Lindquist E.A."/>
            <person name="Lipzen A."/>
            <person name="Lundell T."/>
            <person name="Morin E."/>
            <person name="Murat C."/>
            <person name="Sun H."/>
            <person name="Tunlid A."/>
            <person name="Henrissat B."/>
            <person name="Grigoriev I.V."/>
            <person name="Hibbett D.S."/>
            <person name="Martin F."/>
            <person name="Nordberg H.P."/>
            <person name="Cantor M.N."/>
            <person name="Hua S.X."/>
        </authorList>
    </citation>
    <scope>NUCLEOTIDE SEQUENCE [LARGE SCALE GENOMIC DNA]</scope>
    <source>
        <strain evidence="1 2">UH-Slu-Lm8-n1</strain>
    </source>
</reference>